<evidence type="ECO:0000313" key="7">
    <source>
        <dbReference type="Proteomes" id="UP000504635"/>
    </source>
</evidence>
<keyword evidence="2 4" id="KW-0863">Zinc-finger</keyword>
<sequence length="134" mass="15426">MSSTVTKTETSQLKNKEKDLKEATSSKNIDEVIDKVKIIDNVCNFVKCKAKTNLIAIDCKFCKGRFCTTHGLPEIHGCGEAVKRDERRDYMHPEPKLTKEKHDQAQTKLNMKLKQMQLERKSKQGFQNKGKKKK</sequence>
<evidence type="ECO:0000256" key="3">
    <source>
        <dbReference type="ARBA" id="ARBA00022833"/>
    </source>
</evidence>
<dbReference type="PROSITE" id="PS51039">
    <property type="entry name" value="ZF_AN1"/>
    <property type="match status" value="1"/>
</dbReference>
<dbReference type="KEGG" id="soy:115875242"/>
<dbReference type="Proteomes" id="UP000504635">
    <property type="component" value="Unplaced"/>
</dbReference>
<keyword evidence="7" id="KW-1185">Reference proteome</keyword>
<feature type="region of interest" description="Disordered" evidence="5">
    <location>
        <begin position="1"/>
        <end position="21"/>
    </location>
</feature>
<evidence type="ECO:0000313" key="8">
    <source>
        <dbReference type="RefSeq" id="XP_030746521.1"/>
    </source>
</evidence>
<dbReference type="GO" id="GO:0008270">
    <property type="term" value="F:zinc ion binding"/>
    <property type="evidence" value="ECO:0007669"/>
    <property type="project" value="UniProtKB-KW"/>
</dbReference>
<dbReference type="InterPro" id="IPR000058">
    <property type="entry name" value="Znf_AN1"/>
</dbReference>
<feature type="domain" description="AN1-type" evidence="6">
    <location>
        <begin position="37"/>
        <end position="86"/>
    </location>
</feature>
<keyword evidence="8" id="KW-0238">DNA-binding</keyword>
<dbReference type="RefSeq" id="XP_030746521.1">
    <property type="nucleotide sequence ID" value="XM_030890661.1"/>
</dbReference>
<dbReference type="OrthoDB" id="6513042at2759"/>
<evidence type="ECO:0000256" key="1">
    <source>
        <dbReference type="ARBA" id="ARBA00022723"/>
    </source>
</evidence>
<feature type="region of interest" description="Disordered" evidence="5">
    <location>
        <begin position="85"/>
        <end position="134"/>
    </location>
</feature>
<dbReference type="GeneID" id="115875242"/>
<proteinExistence type="predicted"/>
<reference evidence="8" key="1">
    <citation type="submission" date="2025-08" db="UniProtKB">
        <authorList>
            <consortium name="RefSeq"/>
        </authorList>
    </citation>
    <scope>IDENTIFICATION</scope>
    <source>
        <tissue evidence="8">Gonads</tissue>
    </source>
</reference>
<dbReference type="Gene3D" id="4.10.1110.10">
    <property type="entry name" value="AN1-like Zinc finger"/>
    <property type="match status" value="1"/>
</dbReference>
<dbReference type="GO" id="GO:0003677">
    <property type="term" value="F:DNA binding"/>
    <property type="evidence" value="ECO:0007669"/>
    <property type="project" value="UniProtKB-KW"/>
</dbReference>
<evidence type="ECO:0000259" key="6">
    <source>
        <dbReference type="PROSITE" id="PS51039"/>
    </source>
</evidence>
<dbReference type="SMART" id="SM00154">
    <property type="entry name" value="ZnF_AN1"/>
    <property type="match status" value="1"/>
</dbReference>
<accession>A0A6J2X5R3</accession>
<gene>
    <name evidence="8" type="primary">LOC115875242</name>
</gene>
<dbReference type="InParanoid" id="A0A6J2X5R3"/>
<evidence type="ECO:0000256" key="5">
    <source>
        <dbReference type="SAM" id="MobiDB-lite"/>
    </source>
</evidence>
<dbReference type="SUPFAM" id="SSF118310">
    <property type="entry name" value="AN1-like Zinc finger"/>
    <property type="match status" value="1"/>
</dbReference>
<evidence type="ECO:0000256" key="4">
    <source>
        <dbReference type="PROSITE-ProRule" id="PRU00449"/>
    </source>
</evidence>
<dbReference type="Pfam" id="PF01428">
    <property type="entry name" value="zf-AN1"/>
    <property type="match status" value="1"/>
</dbReference>
<feature type="compositionally biased region" description="Polar residues" evidence="5">
    <location>
        <begin position="1"/>
        <end position="13"/>
    </location>
</feature>
<dbReference type="InterPro" id="IPR035896">
    <property type="entry name" value="AN1-like_Znf"/>
</dbReference>
<protein>
    <submittedName>
        <fullName evidence="8">DNA-binding protein SMUBP-2</fullName>
    </submittedName>
</protein>
<feature type="compositionally biased region" description="Basic and acidic residues" evidence="5">
    <location>
        <begin position="85"/>
        <end position="105"/>
    </location>
</feature>
<dbReference type="FunCoup" id="A0A6J2X5R3">
    <property type="interactions" value="17"/>
</dbReference>
<evidence type="ECO:0000256" key="2">
    <source>
        <dbReference type="ARBA" id="ARBA00022771"/>
    </source>
</evidence>
<organism evidence="7 8">
    <name type="scientific">Sitophilus oryzae</name>
    <name type="common">Rice weevil</name>
    <name type="synonym">Curculio oryzae</name>
    <dbReference type="NCBI Taxonomy" id="7048"/>
    <lineage>
        <taxon>Eukaryota</taxon>
        <taxon>Metazoa</taxon>
        <taxon>Ecdysozoa</taxon>
        <taxon>Arthropoda</taxon>
        <taxon>Hexapoda</taxon>
        <taxon>Insecta</taxon>
        <taxon>Pterygota</taxon>
        <taxon>Neoptera</taxon>
        <taxon>Endopterygota</taxon>
        <taxon>Coleoptera</taxon>
        <taxon>Polyphaga</taxon>
        <taxon>Cucujiformia</taxon>
        <taxon>Curculionidae</taxon>
        <taxon>Dryophthorinae</taxon>
        <taxon>Sitophilus</taxon>
    </lineage>
</organism>
<keyword evidence="1" id="KW-0479">Metal-binding</keyword>
<keyword evidence="3" id="KW-0862">Zinc</keyword>
<name>A0A6J2X5R3_SITOR</name>
<dbReference type="AlphaFoldDB" id="A0A6J2X5R3"/>